<feature type="domain" description="Aminoglycoside phosphotransferase" evidence="1">
    <location>
        <begin position="223"/>
        <end position="279"/>
    </location>
</feature>
<organism evidence="2 3">
    <name type="scientific">Mycena chlorophos</name>
    <name type="common">Agaric fungus</name>
    <name type="synonym">Agaricus chlorophos</name>
    <dbReference type="NCBI Taxonomy" id="658473"/>
    <lineage>
        <taxon>Eukaryota</taxon>
        <taxon>Fungi</taxon>
        <taxon>Dikarya</taxon>
        <taxon>Basidiomycota</taxon>
        <taxon>Agaricomycotina</taxon>
        <taxon>Agaricomycetes</taxon>
        <taxon>Agaricomycetidae</taxon>
        <taxon>Agaricales</taxon>
        <taxon>Marasmiineae</taxon>
        <taxon>Mycenaceae</taxon>
        <taxon>Mycena</taxon>
    </lineage>
</organism>
<dbReference type="InterPro" id="IPR011009">
    <property type="entry name" value="Kinase-like_dom_sf"/>
</dbReference>
<dbReference type="Proteomes" id="UP000815677">
    <property type="component" value="Unassembled WGS sequence"/>
</dbReference>
<proteinExistence type="predicted"/>
<dbReference type="Pfam" id="PF01636">
    <property type="entry name" value="APH"/>
    <property type="match status" value="1"/>
</dbReference>
<dbReference type="EMBL" id="DF849857">
    <property type="protein sequence ID" value="GAT59375.1"/>
    <property type="molecule type" value="Genomic_DNA"/>
</dbReference>
<reference evidence="2" key="1">
    <citation type="submission" date="2014-09" db="EMBL/GenBank/DDBJ databases">
        <title>Genome sequence of the luminous mushroom Mycena chlorophos for searching fungal bioluminescence genes.</title>
        <authorList>
            <person name="Tanaka Y."/>
            <person name="Kasuga D."/>
            <person name="Oba Y."/>
            <person name="Hase S."/>
            <person name="Sato K."/>
            <person name="Oba Y."/>
            <person name="Sakakibara Y."/>
        </authorList>
    </citation>
    <scope>NUCLEOTIDE SEQUENCE</scope>
</reference>
<dbReference type="InterPro" id="IPR002575">
    <property type="entry name" value="Aminoglycoside_PTrfase"/>
</dbReference>
<accession>A0ABQ0M7K5</accession>
<evidence type="ECO:0000313" key="3">
    <source>
        <dbReference type="Proteomes" id="UP000815677"/>
    </source>
</evidence>
<dbReference type="Gene3D" id="3.90.1200.10">
    <property type="match status" value="1"/>
</dbReference>
<protein>
    <submittedName>
        <fullName evidence="2">Aph phosphorylate</fullName>
    </submittedName>
</protein>
<sequence length="385" mass="42477">MEREVKAILERALDIELPHSATGIQPINRGYNNHLFLVDLPVDEICRLHRARPPPLPRQPGTVPLPTSTQKLVVRILKKELGGLLERVENEVAALALVRGPLASIVRVPEVYAWSLGQQPPEDAVPFLVLEYLEANILKSLQSIPLPVADTPTAKPFGGFAFTPSGDITTTLHPDGLGGPFASAEAMWLSKLATKLRDADTNSIIQGWKTDSGGLRARLDAFIASDTGFQAILRNVATEPVLVHGDFDFQNMLVAPDIHRITALLDFEFARIATLPEEFIDGLAGLPSHKCGDSIQDPSTGAPTWPCESLDSAERDDECRIAMAWQESFPVQIPGYTKTRSVCAFLDDICPWYFCQAPWRASHDMPIERRKTEERLDAMLAAWGF</sequence>
<evidence type="ECO:0000313" key="2">
    <source>
        <dbReference type="EMBL" id="GAT59375.1"/>
    </source>
</evidence>
<dbReference type="PANTHER" id="PTHR21310">
    <property type="entry name" value="AMINOGLYCOSIDE PHOSPHOTRANSFERASE-RELATED-RELATED"/>
    <property type="match status" value="1"/>
</dbReference>
<dbReference type="InterPro" id="IPR051678">
    <property type="entry name" value="AGP_Transferase"/>
</dbReference>
<dbReference type="SUPFAM" id="SSF56112">
    <property type="entry name" value="Protein kinase-like (PK-like)"/>
    <property type="match status" value="1"/>
</dbReference>
<evidence type="ECO:0000259" key="1">
    <source>
        <dbReference type="Pfam" id="PF01636"/>
    </source>
</evidence>
<name>A0ABQ0M7K5_MYCCL</name>
<gene>
    <name evidence="2" type="ORF">MCHLO_15670</name>
</gene>
<keyword evidence="3" id="KW-1185">Reference proteome</keyword>